<feature type="compositionally biased region" description="Basic and acidic residues" evidence="1">
    <location>
        <begin position="420"/>
        <end position="430"/>
    </location>
</feature>
<name>A0A8X8Z8A3_SALSN</name>
<organism evidence="2">
    <name type="scientific">Salvia splendens</name>
    <name type="common">Scarlet sage</name>
    <dbReference type="NCBI Taxonomy" id="180675"/>
    <lineage>
        <taxon>Eukaryota</taxon>
        <taxon>Viridiplantae</taxon>
        <taxon>Streptophyta</taxon>
        <taxon>Embryophyta</taxon>
        <taxon>Tracheophyta</taxon>
        <taxon>Spermatophyta</taxon>
        <taxon>Magnoliopsida</taxon>
        <taxon>eudicotyledons</taxon>
        <taxon>Gunneridae</taxon>
        <taxon>Pentapetalae</taxon>
        <taxon>asterids</taxon>
        <taxon>lamiids</taxon>
        <taxon>Lamiales</taxon>
        <taxon>Lamiaceae</taxon>
        <taxon>Nepetoideae</taxon>
        <taxon>Mentheae</taxon>
        <taxon>Salviinae</taxon>
        <taxon>Salvia</taxon>
        <taxon>Salvia subgen. Calosphace</taxon>
        <taxon>core Calosphace</taxon>
    </lineage>
</organism>
<dbReference type="Proteomes" id="UP000298416">
    <property type="component" value="Unassembled WGS sequence"/>
</dbReference>
<evidence type="ECO:0000313" key="3">
    <source>
        <dbReference type="Proteomes" id="UP000298416"/>
    </source>
</evidence>
<dbReference type="AlphaFoldDB" id="A0A8X8Z8A3"/>
<feature type="compositionally biased region" description="Polar residues" evidence="1">
    <location>
        <begin position="316"/>
        <end position="327"/>
    </location>
</feature>
<feature type="compositionally biased region" description="Polar residues" evidence="1">
    <location>
        <begin position="252"/>
        <end position="266"/>
    </location>
</feature>
<feature type="compositionally biased region" description="Polar residues" evidence="1">
    <location>
        <begin position="195"/>
        <end position="227"/>
    </location>
</feature>
<evidence type="ECO:0000313" key="2">
    <source>
        <dbReference type="EMBL" id="KAG6394754.1"/>
    </source>
</evidence>
<accession>A0A8X8Z8A3</accession>
<feature type="region of interest" description="Disordered" evidence="1">
    <location>
        <begin position="386"/>
        <end position="435"/>
    </location>
</feature>
<sequence>MEEKEPWVVDCDEKLAGEETLQTAGGVVDRISPSELLGASGDGLKPRAEEDRSLVVAELCDTAADLKAPTLDMDSLNATMLDHEVHANIDLAESRVLQVANFEISRVKSIMAGTGSIERFFGTWEKIELILASILGAKNAPIPRPTSKLKVLDFRKTHTQESLNINPSSIHTSPKLRKNILNPKASQLLLPSFEPSPTTKLPKHFTTSRPSQPSKNTRNLKPSSQNYKPKKKDIPPTPSPESMAMMDRSLIQEPSQEGSSRTSQGSGKDKPNKTMADVLKGGQPKIANVPFILDPNKVKQRGTASQENEQGDQPRGKQQTVQTQVESGWNRVGKKGTVLRDSTAQEQNKGVQTPRTPLKRARERRREAQRAELGIEKKRRLRRLEELEGRAMSETEGSEFETDDEGKSESRPRSLSPTLRESRLPDHEDYTGLGVHSNRFDILEDEDPETESSMAMVLHDGTAEAQIIYEARMAKGVRNGAAGNGSSLMEIASDGDRRPMIKAPMKKARVSIPHIL</sequence>
<keyword evidence="3" id="KW-1185">Reference proteome</keyword>
<protein>
    <submittedName>
        <fullName evidence="2">Uncharacterized protein</fullName>
    </submittedName>
</protein>
<gene>
    <name evidence="2" type="ORF">SASPL_145344</name>
</gene>
<feature type="region of interest" description="Disordered" evidence="1">
    <location>
        <begin position="188"/>
        <end position="371"/>
    </location>
</feature>
<feature type="compositionally biased region" description="Polar residues" evidence="1">
    <location>
        <begin position="340"/>
        <end position="355"/>
    </location>
</feature>
<reference evidence="2" key="1">
    <citation type="submission" date="2018-01" db="EMBL/GenBank/DDBJ databases">
        <authorList>
            <person name="Mao J.F."/>
        </authorList>
    </citation>
    <scope>NUCLEOTIDE SEQUENCE</scope>
    <source>
        <strain evidence="2">Huo1</strain>
        <tissue evidence="2">Leaf</tissue>
    </source>
</reference>
<evidence type="ECO:0000256" key="1">
    <source>
        <dbReference type="SAM" id="MobiDB-lite"/>
    </source>
</evidence>
<dbReference type="EMBL" id="PNBA02000017">
    <property type="protein sequence ID" value="KAG6394754.1"/>
    <property type="molecule type" value="Genomic_DNA"/>
</dbReference>
<proteinExistence type="predicted"/>
<reference evidence="2" key="2">
    <citation type="submission" date="2020-08" db="EMBL/GenBank/DDBJ databases">
        <title>Plant Genome Project.</title>
        <authorList>
            <person name="Zhang R.-G."/>
        </authorList>
    </citation>
    <scope>NUCLEOTIDE SEQUENCE</scope>
    <source>
        <strain evidence="2">Huo1</strain>
        <tissue evidence="2">Leaf</tissue>
    </source>
</reference>
<comment type="caution">
    <text evidence="2">The sequence shown here is derived from an EMBL/GenBank/DDBJ whole genome shotgun (WGS) entry which is preliminary data.</text>
</comment>